<dbReference type="Proteomes" id="UP001320715">
    <property type="component" value="Unassembled WGS sequence"/>
</dbReference>
<protein>
    <submittedName>
        <fullName evidence="1">Uncharacterized protein</fullName>
    </submittedName>
</protein>
<accession>A0ABT1CUJ5</accession>
<keyword evidence="2" id="KW-1185">Reference proteome</keyword>
<comment type="caution">
    <text evidence="1">The sequence shown here is derived from an EMBL/GenBank/DDBJ whole genome shotgun (WGS) entry which is preliminary data.</text>
</comment>
<evidence type="ECO:0000313" key="2">
    <source>
        <dbReference type="Proteomes" id="UP001320715"/>
    </source>
</evidence>
<proteinExistence type="predicted"/>
<reference evidence="1 2" key="1">
    <citation type="submission" date="2020-01" db="EMBL/GenBank/DDBJ databases">
        <title>Genomes of bacteria type strains.</title>
        <authorList>
            <person name="Chen J."/>
            <person name="Zhu S."/>
            <person name="Yang J."/>
        </authorList>
    </citation>
    <scope>NUCLEOTIDE SEQUENCE [LARGE SCALE GENOMIC DNA]</scope>
    <source>
        <strain evidence="1 2">DSM 16655</strain>
    </source>
</reference>
<gene>
    <name evidence="1" type="ORF">GTW23_16980</name>
</gene>
<evidence type="ECO:0000313" key="1">
    <source>
        <dbReference type="EMBL" id="MCO6409879.1"/>
    </source>
</evidence>
<name>A0ABT1CUJ5_9HYPH</name>
<dbReference type="EMBL" id="JAAAML010000003">
    <property type="protein sequence ID" value="MCO6409879.1"/>
    <property type="molecule type" value="Genomic_DNA"/>
</dbReference>
<dbReference type="RefSeq" id="WP_252916653.1">
    <property type="nucleotide sequence ID" value="NZ_JAAAML010000003.1"/>
</dbReference>
<sequence length="85" mass="9043">MNPQFPGTQAVIEAFAWLETETAFTIVARLNVRFAKAMGVKLEDSNTEDHAIQDGMTMIVSTDPYVGGMSGDGAGPVPGSAHKPY</sequence>
<organism evidence="1 2">
    <name type="scientific">Hoeflea alexandrii</name>
    <dbReference type="NCBI Taxonomy" id="288436"/>
    <lineage>
        <taxon>Bacteria</taxon>
        <taxon>Pseudomonadati</taxon>
        <taxon>Pseudomonadota</taxon>
        <taxon>Alphaproteobacteria</taxon>
        <taxon>Hyphomicrobiales</taxon>
        <taxon>Rhizobiaceae</taxon>
        <taxon>Hoeflea</taxon>
    </lineage>
</organism>